<accession>A0ABM9VH65</accession>
<reference evidence="1 2" key="1">
    <citation type="submission" date="2016-01" db="EMBL/GenBank/DDBJ databases">
        <authorList>
            <person name="Regsiter A."/>
            <person name="william w."/>
        </authorList>
    </citation>
    <scope>NUCLEOTIDE SEQUENCE [LARGE SCALE GENOMIC DNA]</scope>
    <source>
        <strain evidence="1 2">CFBP 6927</strain>
    </source>
</reference>
<dbReference type="Proteomes" id="UP000191812">
    <property type="component" value="Unassembled WGS sequence"/>
</dbReference>
<dbReference type="EMBL" id="FBWH01000027">
    <property type="protein sequence ID" value="CUX37724.1"/>
    <property type="molecule type" value="Genomic_DNA"/>
</dbReference>
<name>A0ABM9VH65_9HYPH</name>
<protein>
    <submittedName>
        <fullName evidence="1">Uncharacterized protein</fullName>
    </submittedName>
</protein>
<organism evidence="1 2">
    <name type="scientific">Agrobacterium genomosp. 13 str. CFBP 6927</name>
    <dbReference type="NCBI Taxonomy" id="1183428"/>
    <lineage>
        <taxon>Bacteria</taxon>
        <taxon>Pseudomonadati</taxon>
        <taxon>Pseudomonadota</taxon>
        <taxon>Alphaproteobacteria</taxon>
        <taxon>Hyphomicrobiales</taxon>
        <taxon>Rhizobiaceae</taxon>
        <taxon>Rhizobium/Agrobacterium group</taxon>
        <taxon>Agrobacterium</taxon>
        <taxon>Agrobacterium tumefaciens complex</taxon>
    </lineage>
</organism>
<evidence type="ECO:0000313" key="2">
    <source>
        <dbReference type="Proteomes" id="UP000191812"/>
    </source>
</evidence>
<comment type="caution">
    <text evidence="1">The sequence shown here is derived from an EMBL/GenBank/DDBJ whole genome shotgun (WGS) entry which is preliminary data.</text>
</comment>
<gene>
    <name evidence="1" type="ORF">AGR13a_Cc330174</name>
</gene>
<evidence type="ECO:0000313" key="1">
    <source>
        <dbReference type="EMBL" id="CUX37724.1"/>
    </source>
</evidence>
<proteinExistence type="predicted"/>
<sequence length="24" mass="2768">MCMSRKVLVPKVKDALIFIGRPHE</sequence>
<keyword evidence="2" id="KW-1185">Reference proteome</keyword>